<dbReference type="InterPro" id="IPR000867">
    <property type="entry name" value="IGFBP-like"/>
</dbReference>
<evidence type="ECO:0000259" key="6">
    <source>
        <dbReference type="PROSITE" id="PS51323"/>
    </source>
</evidence>
<keyword evidence="3 5" id="KW-0732">Signal</keyword>
<dbReference type="OMA" id="CEPENCT"/>
<evidence type="ECO:0000256" key="5">
    <source>
        <dbReference type="SAM" id="SignalP"/>
    </source>
</evidence>
<gene>
    <name evidence="8" type="primary">LOC108666147</name>
</gene>
<organism evidence="7 8">
    <name type="scientific">Hyalella azteca</name>
    <name type="common">Amphipod</name>
    <dbReference type="NCBI Taxonomy" id="294128"/>
    <lineage>
        <taxon>Eukaryota</taxon>
        <taxon>Metazoa</taxon>
        <taxon>Ecdysozoa</taxon>
        <taxon>Arthropoda</taxon>
        <taxon>Crustacea</taxon>
        <taxon>Multicrustacea</taxon>
        <taxon>Malacostraca</taxon>
        <taxon>Eumalacostraca</taxon>
        <taxon>Peracarida</taxon>
        <taxon>Amphipoda</taxon>
        <taxon>Senticaudata</taxon>
        <taxon>Talitrida</taxon>
        <taxon>Talitroidea</taxon>
        <taxon>Hyalellidae</taxon>
        <taxon>Hyalella</taxon>
    </lineage>
</organism>
<accession>A0A8B7N556</accession>
<comment type="subcellular location">
    <subcellularLocation>
        <location evidence="1">Secreted</location>
    </subcellularLocation>
</comment>
<dbReference type="PROSITE" id="PS51323">
    <property type="entry name" value="IGFBP_N_2"/>
    <property type="match status" value="1"/>
</dbReference>
<evidence type="ECO:0000256" key="4">
    <source>
        <dbReference type="ARBA" id="ARBA00023157"/>
    </source>
</evidence>
<dbReference type="GO" id="GO:0005576">
    <property type="term" value="C:extracellular region"/>
    <property type="evidence" value="ECO:0007669"/>
    <property type="project" value="UniProtKB-SubCell"/>
</dbReference>
<protein>
    <submittedName>
        <fullName evidence="8">Single insulin-like growth factor-binding domain protein-2</fullName>
    </submittedName>
</protein>
<dbReference type="KEGG" id="hazt:108666147"/>
<dbReference type="GO" id="GO:0009966">
    <property type="term" value="P:regulation of signal transduction"/>
    <property type="evidence" value="ECO:0007669"/>
    <property type="project" value="TreeGrafter"/>
</dbReference>
<name>A0A8B7N556_HYAAZ</name>
<dbReference type="OrthoDB" id="5976811at2759"/>
<feature type="chain" id="PRO_5034356467" evidence="5">
    <location>
        <begin position="23"/>
        <end position="102"/>
    </location>
</feature>
<evidence type="ECO:0000256" key="3">
    <source>
        <dbReference type="ARBA" id="ARBA00022729"/>
    </source>
</evidence>
<dbReference type="PANTHER" id="PTHR14186:SF20">
    <property type="entry name" value="CYSTEINE-RICH MOTOR NEURON 1 PROTEIN-LIKE"/>
    <property type="match status" value="1"/>
</dbReference>
<evidence type="ECO:0000313" key="8">
    <source>
        <dbReference type="RefSeq" id="XP_018008453.1"/>
    </source>
</evidence>
<dbReference type="Pfam" id="PF00219">
    <property type="entry name" value="IGFBP"/>
    <property type="match status" value="1"/>
</dbReference>
<keyword evidence="4" id="KW-1015">Disulfide bond</keyword>
<dbReference type="AlphaFoldDB" id="A0A8B7N556"/>
<reference evidence="8" key="1">
    <citation type="submission" date="2025-08" db="UniProtKB">
        <authorList>
            <consortium name="RefSeq"/>
        </authorList>
    </citation>
    <scope>IDENTIFICATION</scope>
    <source>
        <tissue evidence="8">Whole organism</tissue>
    </source>
</reference>
<dbReference type="InterPro" id="IPR011390">
    <property type="entry name" value="IGFBP_rP_mac25"/>
</dbReference>
<dbReference type="Gene3D" id="4.10.40.20">
    <property type="match status" value="1"/>
</dbReference>
<dbReference type="InterPro" id="IPR009030">
    <property type="entry name" value="Growth_fac_rcpt_cys_sf"/>
</dbReference>
<dbReference type="SUPFAM" id="SSF57184">
    <property type="entry name" value="Growth factor receptor domain"/>
    <property type="match status" value="1"/>
</dbReference>
<dbReference type="RefSeq" id="XP_018008453.1">
    <property type="nucleotide sequence ID" value="XM_018152964.2"/>
</dbReference>
<dbReference type="GO" id="GO:0001558">
    <property type="term" value="P:regulation of cell growth"/>
    <property type="evidence" value="ECO:0007669"/>
    <property type="project" value="InterPro"/>
</dbReference>
<evidence type="ECO:0000313" key="7">
    <source>
        <dbReference type="Proteomes" id="UP000694843"/>
    </source>
</evidence>
<dbReference type="Proteomes" id="UP000694843">
    <property type="component" value="Unplaced"/>
</dbReference>
<keyword evidence="7" id="KW-1185">Reference proteome</keyword>
<dbReference type="GeneID" id="108666147"/>
<keyword evidence="2" id="KW-0964">Secreted</keyword>
<evidence type="ECO:0000256" key="2">
    <source>
        <dbReference type="ARBA" id="ARBA00022525"/>
    </source>
</evidence>
<dbReference type="PANTHER" id="PTHR14186">
    <property type="entry name" value="INSULIN-LIKE GROWTH FACTOR BINDING PROTEIN-RELATED"/>
    <property type="match status" value="1"/>
</dbReference>
<proteinExistence type="predicted"/>
<dbReference type="GO" id="GO:0005520">
    <property type="term" value="F:insulin-like growth factor binding"/>
    <property type="evidence" value="ECO:0007669"/>
    <property type="project" value="InterPro"/>
</dbReference>
<feature type="signal peptide" evidence="5">
    <location>
        <begin position="1"/>
        <end position="22"/>
    </location>
</feature>
<sequence>MFKLSSVIVVTLVLTFVWLAEGLKCRACEPENCTPPAGCKWGTGLGVCQCCSVCLKGPGEQCGGPWHIHGQCGSSLECILDEPAVENGAGVCDRPGVGIIRP</sequence>
<evidence type="ECO:0000256" key="1">
    <source>
        <dbReference type="ARBA" id="ARBA00004613"/>
    </source>
</evidence>
<feature type="domain" description="IGFBP N-terminal" evidence="6">
    <location>
        <begin position="21"/>
        <end position="95"/>
    </location>
</feature>